<dbReference type="SUPFAM" id="SSF81321">
    <property type="entry name" value="Family A G protein-coupled receptor-like"/>
    <property type="match status" value="2"/>
</dbReference>
<evidence type="ECO:0000256" key="4">
    <source>
        <dbReference type="ARBA" id="ARBA00022989"/>
    </source>
</evidence>
<feature type="compositionally biased region" description="Low complexity" evidence="9">
    <location>
        <begin position="185"/>
        <end position="196"/>
    </location>
</feature>
<evidence type="ECO:0000256" key="5">
    <source>
        <dbReference type="ARBA" id="ARBA00023040"/>
    </source>
</evidence>
<evidence type="ECO:0000259" key="11">
    <source>
        <dbReference type="PROSITE" id="PS50262"/>
    </source>
</evidence>
<reference evidence="12" key="1">
    <citation type="submission" date="2018-07" db="EMBL/GenBank/DDBJ databases">
        <authorList>
            <person name="Quirk P.G."/>
            <person name="Krulwich T.A."/>
        </authorList>
    </citation>
    <scope>NUCLEOTIDE SEQUENCE</scope>
</reference>
<dbReference type="GO" id="GO:0004930">
    <property type="term" value="F:G protein-coupled receptor activity"/>
    <property type="evidence" value="ECO:0007669"/>
    <property type="project" value="UniProtKB-KW"/>
</dbReference>
<dbReference type="PRINTS" id="PR00237">
    <property type="entry name" value="GPCRRHODOPSN"/>
</dbReference>
<comment type="subcellular location">
    <subcellularLocation>
        <location evidence="1">Membrane</location>
        <topology evidence="1">Multi-pass membrane protein</topology>
    </subcellularLocation>
</comment>
<evidence type="ECO:0000256" key="6">
    <source>
        <dbReference type="ARBA" id="ARBA00023136"/>
    </source>
</evidence>
<feature type="domain" description="G-protein coupled receptors family 1 profile" evidence="11">
    <location>
        <begin position="336"/>
        <end position="460"/>
    </location>
</feature>
<dbReference type="PROSITE" id="PS50262">
    <property type="entry name" value="G_PROTEIN_RECEP_F1_2"/>
    <property type="match status" value="1"/>
</dbReference>
<keyword evidence="8" id="KW-0807">Transducer</keyword>
<keyword evidence="5" id="KW-0297">G-protein coupled receptor</keyword>
<dbReference type="VEuPathDB" id="VectorBase:CSON001840"/>
<evidence type="ECO:0000256" key="8">
    <source>
        <dbReference type="ARBA" id="ARBA00023224"/>
    </source>
</evidence>
<evidence type="ECO:0000256" key="10">
    <source>
        <dbReference type="SAM" id="Phobius"/>
    </source>
</evidence>
<feature type="transmembrane region" description="Helical" evidence="10">
    <location>
        <begin position="397"/>
        <end position="423"/>
    </location>
</feature>
<dbReference type="GO" id="GO:0005886">
    <property type="term" value="C:plasma membrane"/>
    <property type="evidence" value="ECO:0007669"/>
    <property type="project" value="TreeGrafter"/>
</dbReference>
<accession>A0A336MIZ1</accession>
<dbReference type="AlphaFoldDB" id="A0A336MIZ1"/>
<keyword evidence="7" id="KW-0675">Receptor</keyword>
<dbReference type="Gene3D" id="1.20.1070.10">
    <property type="entry name" value="Rhodopsin 7-helix transmembrane proteins"/>
    <property type="match status" value="2"/>
</dbReference>
<dbReference type="PANTHER" id="PTHR24243">
    <property type="entry name" value="G-PROTEIN COUPLED RECEPTOR"/>
    <property type="match status" value="1"/>
</dbReference>
<evidence type="ECO:0000256" key="9">
    <source>
        <dbReference type="SAM" id="MobiDB-lite"/>
    </source>
</evidence>
<dbReference type="EMBL" id="UFQT01001297">
    <property type="protein sequence ID" value="SSX29885.1"/>
    <property type="molecule type" value="Genomic_DNA"/>
</dbReference>
<keyword evidence="3 10" id="KW-0812">Transmembrane</keyword>
<keyword evidence="4 10" id="KW-1133">Transmembrane helix</keyword>
<dbReference type="InterPro" id="IPR017452">
    <property type="entry name" value="GPCR_Rhodpsn_7TM"/>
</dbReference>
<keyword evidence="6 10" id="KW-0472">Membrane</keyword>
<dbReference type="PANTHER" id="PTHR24243:SF233">
    <property type="entry name" value="THYROTROPIN-RELEASING HORMONE RECEPTOR"/>
    <property type="match status" value="1"/>
</dbReference>
<dbReference type="InterPro" id="IPR000276">
    <property type="entry name" value="GPCR_Rhodpsn"/>
</dbReference>
<feature type="transmembrane region" description="Helical" evidence="10">
    <location>
        <begin position="343"/>
        <end position="368"/>
    </location>
</feature>
<proteinExistence type="inferred from homology"/>
<feature type="region of interest" description="Disordered" evidence="9">
    <location>
        <begin position="571"/>
        <end position="594"/>
    </location>
</feature>
<organism evidence="12">
    <name type="scientific">Culicoides sonorensis</name>
    <name type="common">Biting midge</name>
    <dbReference type="NCBI Taxonomy" id="179676"/>
    <lineage>
        <taxon>Eukaryota</taxon>
        <taxon>Metazoa</taxon>
        <taxon>Ecdysozoa</taxon>
        <taxon>Arthropoda</taxon>
        <taxon>Hexapoda</taxon>
        <taxon>Insecta</taxon>
        <taxon>Pterygota</taxon>
        <taxon>Neoptera</taxon>
        <taxon>Endopterygota</taxon>
        <taxon>Diptera</taxon>
        <taxon>Nematocera</taxon>
        <taxon>Chironomoidea</taxon>
        <taxon>Ceratopogonidae</taxon>
        <taxon>Ceratopogoninae</taxon>
        <taxon>Culicoides</taxon>
        <taxon>Monoculicoides</taxon>
    </lineage>
</organism>
<evidence type="ECO:0000256" key="1">
    <source>
        <dbReference type="ARBA" id="ARBA00004141"/>
    </source>
</evidence>
<evidence type="ECO:0000256" key="3">
    <source>
        <dbReference type="ARBA" id="ARBA00022692"/>
    </source>
</evidence>
<evidence type="ECO:0000256" key="7">
    <source>
        <dbReference type="ARBA" id="ARBA00023170"/>
    </source>
</evidence>
<feature type="compositionally biased region" description="Low complexity" evidence="9">
    <location>
        <begin position="525"/>
        <end position="537"/>
    </location>
</feature>
<comment type="similarity">
    <text evidence="2">Belongs to the G-protein coupled receptor 1 family.</text>
</comment>
<gene>
    <name evidence="12" type="primary">CSON001840</name>
</gene>
<dbReference type="Pfam" id="PF00001">
    <property type="entry name" value="7tm_1"/>
    <property type="match status" value="1"/>
</dbReference>
<feature type="region of interest" description="Disordered" evidence="9">
    <location>
        <begin position="488"/>
        <end position="537"/>
    </location>
</feature>
<name>A0A336MIZ1_CULSO</name>
<protein>
    <submittedName>
        <fullName evidence="12">CSON001840 protein</fullName>
    </submittedName>
</protein>
<feature type="region of interest" description="Disordered" evidence="9">
    <location>
        <begin position="172"/>
        <end position="196"/>
    </location>
</feature>
<evidence type="ECO:0000256" key="2">
    <source>
        <dbReference type="ARBA" id="ARBA00010663"/>
    </source>
</evidence>
<evidence type="ECO:0000313" key="12">
    <source>
        <dbReference type="EMBL" id="SSX29885.1"/>
    </source>
</evidence>
<feature type="compositionally biased region" description="Low complexity" evidence="9">
    <location>
        <begin position="497"/>
        <end position="506"/>
    </location>
</feature>
<sequence>MWYLNSAVNPILYNLMSSKFRKGFFKLCRCWLIGRNRHNIKGRTRAATFNTTTTSSYLTHSCCHHHNHHHHHRCCQDTENNSELLVTTDTTKKTLSLDDLRNMQTLVTNKQNIPRIITTSTSTTNLNKIIHTLPKHNKHHIYCNNVRATAESTPTTTAAAVVVCNTCNLSKKNNTSPPFSPPPSSGSSTSSSTSASLLLSKNHIKENDLRKLAFKNSSQKRKTRNISLEEHLLCKKINNNGLNLKLLDLPTSNRADDHDENNENDDEINENNKLSCKYGRELQFVKYIDETSDDSLSSPQSFIPLLNGDNDLDRPILSIASYQLEEYIDGSEVAVCLTSVETFWPAFFFIFSITVFFFLPLLILIVLYSVIAKHLMENPGIISQGHRNNVLKYRKQVIFMLGAVVLSFFLCLLPFRALTLWIIVVPTETILQVGIEGYYNLLYFSRIMHYLNSAMNPILYNLMSSKFREGFLRLLGCKSMTSRHKLMTGTRKGTFHTTSTNLSSSNSEKRRELRRTSVSKRSIDESSSTSNNETNGIISNHTRKLSFEDASGNIVKCARAILLQNNVIEELDESTTSPQEPSQEEEKEGDVNQIITQKTSSYQIQTKQKPINNSYKDNNVLLYNKNVCISNQKNNNRSKKRNKSKFEDRNSLDRAILSPLLEQITQIENYDKETKTDKTWRPESDMCSNENLVVETNVVRILEESDADHENFLEIDLENLRNAKESLKLEFNTKYE</sequence>